<dbReference type="Pfam" id="PF00194">
    <property type="entry name" value="Carb_anhydrase"/>
    <property type="match status" value="1"/>
</dbReference>
<gene>
    <name evidence="4" type="ORF">EB796_009383</name>
</gene>
<protein>
    <recommendedName>
        <fullName evidence="3">Alpha-carbonic anhydrase domain-containing protein</fullName>
    </recommendedName>
</protein>
<evidence type="ECO:0000256" key="1">
    <source>
        <dbReference type="ARBA" id="ARBA00010718"/>
    </source>
</evidence>
<comment type="similarity">
    <text evidence="1">Belongs to the alpha-carbonic anhydrase family.</text>
</comment>
<dbReference type="InterPro" id="IPR001148">
    <property type="entry name" value="CA_dom"/>
</dbReference>
<dbReference type="InterPro" id="IPR036398">
    <property type="entry name" value="CA_dom_sf"/>
</dbReference>
<dbReference type="PANTHER" id="PTHR18952">
    <property type="entry name" value="CARBONIC ANHYDRASE"/>
    <property type="match status" value="1"/>
</dbReference>
<feature type="chain" id="PRO_5029629312" description="Alpha-carbonic anhydrase domain-containing protein" evidence="2">
    <location>
        <begin position="21"/>
        <end position="322"/>
    </location>
</feature>
<dbReference type="SMART" id="SM01057">
    <property type="entry name" value="Carb_anhydrase"/>
    <property type="match status" value="1"/>
</dbReference>
<dbReference type="GO" id="GO:0008270">
    <property type="term" value="F:zinc ion binding"/>
    <property type="evidence" value="ECO:0007669"/>
    <property type="project" value="InterPro"/>
</dbReference>
<dbReference type="PROSITE" id="PS51144">
    <property type="entry name" value="ALPHA_CA_2"/>
    <property type="match status" value="1"/>
</dbReference>
<dbReference type="InterPro" id="IPR023561">
    <property type="entry name" value="Carbonic_anhydrase_a-class"/>
</dbReference>
<dbReference type="GO" id="GO:0004089">
    <property type="term" value="F:carbonate dehydratase activity"/>
    <property type="evidence" value="ECO:0007669"/>
    <property type="project" value="InterPro"/>
</dbReference>
<dbReference type="EMBL" id="VXIV02001515">
    <property type="protein sequence ID" value="KAF6032308.1"/>
    <property type="molecule type" value="Genomic_DNA"/>
</dbReference>
<accession>A0A7J7K3Z0</accession>
<name>A0A7J7K3Z0_BUGNE</name>
<organism evidence="4 5">
    <name type="scientific">Bugula neritina</name>
    <name type="common">Brown bryozoan</name>
    <name type="synonym">Sertularia neritina</name>
    <dbReference type="NCBI Taxonomy" id="10212"/>
    <lineage>
        <taxon>Eukaryota</taxon>
        <taxon>Metazoa</taxon>
        <taxon>Spiralia</taxon>
        <taxon>Lophotrochozoa</taxon>
        <taxon>Bryozoa</taxon>
        <taxon>Gymnolaemata</taxon>
        <taxon>Cheilostomatida</taxon>
        <taxon>Flustrina</taxon>
        <taxon>Buguloidea</taxon>
        <taxon>Bugulidae</taxon>
        <taxon>Bugula</taxon>
    </lineage>
</organism>
<evidence type="ECO:0000256" key="2">
    <source>
        <dbReference type="SAM" id="SignalP"/>
    </source>
</evidence>
<evidence type="ECO:0000313" key="4">
    <source>
        <dbReference type="EMBL" id="KAF6032308.1"/>
    </source>
</evidence>
<feature type="signal peptide" evidence="2">
    <location>
        <begin position="1"/>
        <end position="20"/>
    </location>
</feature>
<dbReference type="OrthoDB" id="5978072at2759"/>
<dbReference type="AlphaFoldDB" id="A0A7J7K3Z0"/>
<comment type="caution">
    <text evidence="4">The sequence shown here is derived from an EMBL/GenBank/DDBJ whole genome shotgun (WGS) entry which is preliminary data.</text>
</comment>
<evidence type="ECO:0000259" key="3">
    <source>
        <dbReference type="PROSITE" id="PS51144"/>
    </source>
</evidence>
<dbReference type="Proteomes" id="UP000593567">
    <property type="component" value="Unassembled WGS sequence"/>
</dbReference>
<dbReference type="PANTHER" id="PTHR18952:SF208">
    <property type="entry name" value="CARBONIC ANHYDRASE XA-RELATED"/>
    <property type="match status" value="1"/>
</dbReference>
<sequence>MVCGLSFLVAFWLHIALCYGETEFQRWDRWWSYEGLTGPPAWGNFNQKWKLCTHGGRQSPIDILPTDLLYDSNLKHIFLSKHKVAGVIRNTGHDLTIYLNSSDSTHDVKLTDGPLSYQYKVAKIVIHFGSTDKQGSEHRINGKSFSAEAQIVAFNSQLYNNISIAEESNYGLAVISLLVSVNGSVSSPIGQLFSASASHVQYRGQEKALAKFSVHDLLPLTQNYITYEGSLTKPGCYETVSWIIMNKPVYMTPEQFGLLRQTVSTDETAPVKTALENNYRPVQNLNRRALRTNINFPEQKSAACDIKREKAYTVNQYLSKLK</sequence>
<reference evidence="4" key="1">
    <citation type="submission" date="2020-06" db="EMBL/GenBank/DDBJ databases">
        <title>Draft genome of Bugula neritina, a colonial animal packing powerful symbionts and potential medicines.</title>
        <authorList>
            <person name="Rayko M."/>
        </authorList>
    </citation>
    <scope>NUCLEOTIDE SEQUENCE [LARGE SCALE GENOMIC DNA]</scope>
    <source>
        <strain evidence="4">Kwan_BN1</strain>
    </source>
</reference>
<keyword evidence="5" id="KW-1185">Reference proteome</keyword>
<dbReference type="Gene3D" id="3.10.200.10">
    <property type="entry name" value="Alpha carbonic anhydrase"/>
    <property type="match status" value="1"/>
</dbReference>
<dbReference type="GO" id="GO:0006730">
    <property type="term" value="P:one-carbon metabolic process"/>
    <property type="evidence" value="ECO:0007669"/>
    <property type="project" value="TreeGrafter"/>
</dbReference>
<evidence type="ECO:0000313" key="5">
    <source>
        <dbReference type="Proteomes" id="UP000593567"/>
    </source>
</evidence>
<feature type="domain" description="Alpha-carbonic anhydrase" evidence="3">
    <location>
        <begin position="29"/>
        <end position="294"/>
    </location>
</feature>
<keyword evidence="2" id="KW-0732">Signal</keyword>
<dbReference type="SUPFAM" id="SSF51069">
    <property type="entry name" value="Carbonic anhydrase"/>
    <property type="match status" value="1"/>
</dbReference>
<proteinExistence type="inferred from homology"/>